<protein>
    <submittedName>
        <fullName evidence="4">Uncharacterized protein</fullName>
    </submittedName>
</protein>
<keyword evidence="2" id="KW-0472">Membrane</keyword>
<keyword evidence="3" id="KW-0732">Signal</keyword>
<dbReference type="Proteomes" id="UP001175271">
    <property type="component" value="Unassembled WGS sequence"/>
</dbReference>
<feature type="transmembrane region" description="Helical" evidence="2">
    <location>
        <begin position="140"/>
        <end position="168"/>
    </location>
</feature>
<keyword evidence="5" id="KW-1185">Reference proteome</keyword>
<reference evidence="4" key="1">
    <citation type="submission" date="2023-06" db="EMBL/GenBank/DDBJ databases">
        <title>Genomic analysis of the entomopathogenic nematode Steinernema hermaphroditum.</title>
        <authorList>
            <person name="Schwarz E.M."/>
            <person name="Heppert J.K."/>
            <person name="Baniya A."/>
            <person name="Schwartz H.T."/>
            <person name="Tan C.-H."/>
            <person name="Antoshechkin I."/>
            <person name="Sternberg P.W."/>
            <person name="Goodrich-Blair H."/>
            <person name="Dillman A.R."/>
        </authorList>
    </citation>
    <scope>NUCLEOTIDE SEQUENCE</scope>
    <source>
        <strain evidence="4">PS9179</strain>
        <tissue evidence="4">Whole animal</tissue>
    </source>
</reference>
<gene>
    <name evidence="4" type="ORF">QR680_006553</name>
</gene>
<keyword evidence="2" id="KW-0812">Transmembrane</keyword>
<feature type="region of interest" description="Disordered" evidence="1">
    <location>
        <begin position="176"/>
        <end position="196"/>
    </location>
</feature>
<dbReference type="EMBL" id="JAUCMV010000003">
    <property type="protein sequence ID" value="KAK0413029.1"/>
    <property type="molecule type" value="Genomic_DNA"/>
</dbReference>
<evidence type="ECO:0000256" key="3">
    <source>
        <dbReference type="SAM" id="SignalP"/>
    </source>
</evidence>
<accession>A0AA39LXL5</accession>
<comment type="caution">
    <text evidence="4">The sequence shown here is derived from an EMBL/GenBank/DDBJ whole genome shotgun (WGS) entry which is preliminary data.</text>
</comment>
<evidence type="ECO:0000313" key="4">
    <source>
        <dbReference type="EMBL" id="KAK0413029.1"/>
    </source>
</evidence>
<sequence length="196" mass="22228">MIISRNVAAALVAVTFHFTCSSAAPARKLEDDVLTYVFYDHTQTDIFEATVKGAFRRYSVVKQAIAKIEQNHIDYCGFLVKLQEDWVVQWWDGDDQSDFQKRLQNGDCVDNEKRGLYSYTGPKPKPVLKFGKKDIAAIDVLYLLIPVLGFVLMIVCLVFIACVVLIAINSRNEPDLDKVRPAETDDENQNTQQFSD</sequence>
<feature type="chain" id="PRO_5041436673" evidence="3">
    <location>
        <begin position="24"/>
        <end position="196"/>
    </location>
</feature>
<evidence type="ECO:0000256" key="1">
    <source>
        <dbReference type="SAM" id="MobiDB-lite"/>
    </source>
</evidence>
<organism evidence="4 5">
    <name type="scientific">Steinernema hermaphroditum</name>
    <dbReference type="NCBI Taxonomy" id="289476"/>
    <lineage>
        <taxon>Eukaryota</taxon>
        <taxon>Metazoa</taxon>
        <taxon>Ecdysozoa</taxon>
        <taxon>Nematoda</taxon>
        <taxon>Chromadorea</taxon>
        <taxon>Rhabditida</taxon>
        <taxon>Tylenchina</taxon>
        <taxon>Panagrolaimomorpha</taxon>
        <taxon>Strongyloidoidea</taxon>
        <taxon>Steinernematidae</taxon>
        <taxon>Steinernema</taxon>
    </lineage>
</organism>
<dbReference type="AlphaFoldDB" id="A0AA39LXL5"/>
<feature type="signal peptide" evidence="3">
    <location>
        <begin position="1"/>
        <end position="23"/>
    </location>
</feature>
<keyword evidence="2" id="KW-1133">Transmembrane helix</keyword>
<evidence type="ECO:0000256" key="2">
    <source>
        <dbReference type="SAM" id="Phobius"/>
    </source>
</evidence>
<evidence type="ECO:0000313" key="5">
    <source>
        <dbReference type="Proteomes" id="UP001175271"/>
    </source>
</evidence>
<name>A0AA39LXL5_9BILA</name>
<proteinExistence type="predicted"/>